<sequence length="291" mass="32986">MFEPPPVQRLHVESAESCTPHLPPELEAYIFELAARLSLSTAATLLQVAHRAAEWVYPALYQTVVIYPSDYRPFRFTDNIRTFQQYGRYVRHLLISSAATEGDLSNLSVNPDKIISVLSYCPYMTSLALWCGPVTTRVLQMLQTLPLRHLSIDIGPSLLIDLPNVTFPYLTHIELISASQVMDWSVLSIFPKLTHVAVGDMEGHDHVVRGIVENCRTLTTFVIVGYGFNREVVNADESRQDGRDTRIVGVYCDYVFDWLRCVAGERDMWTAAEEELARRRLILNSVDTPLL</sequence>
<keyword evidence="2" id="KW-1185">Reference proteome</keyword>
<organism evidence="1 2">
    <name type="scientific">Pluteus cervinus</name>
    <dbReference type="NCBI Taxonomy" id="181527"/>
    <lineage>
        <taxon>Eukaryota</taxon>
        <taxon>Fungi</taxon>
        <taxon>Dikarya</taxon>
        <taxon>Basidiomycota</taxon>
        <taxon>Agaricomycotina</taxon>
        <taxon>Agaricomycetes</taxon>
        <taxon>Agaricomycetidae</taxon>
        <taxon>Agaricales</taxon>
        <taxon>Pluteineae</taxon>
        <taxon>Pluteaceae</taxon>
        <taxon>Pluteus</taxon>
    </lineage>
</organism>
<dbReference type="Proteomes" id="UP000308600">
    <property type="component" value="Unassembled WGS sequence"/>
</dbReference>
<evidence type="ECO:0000313" key="1">
    <source>
        <dbReference type="EMBL" id="TFK60521.1"/>
    </source>
</evidence>
<evidence type="ECO:0000313" key="2">
    <source>
        <dbReference type="Proteomes" id="UP000308600"/>
    </source>
</evidence>
<dbReference type="EMBL" id="ML208764">
    <property type="protein sequence ID" value="TFK60521.1"/>
    <property type="molecule type" value="Genomic_DNA"/>
</dbReference>
<reference evidence="1 2" key="1">
    <citation type="journal article" date="2019" name="Nat. Ecol. Evol.">
        <title>Megaphylogeny resolves global patterns of mushroom evolution.</title>
        <authorList>
            <person name="Varga T."/>
            <person name="Krizsan K."/>
            <person name="Foldi C."/>
            <person name="Dima B."/>
            <person name="Sanchez-Garcia M."/>
            <person name="Sanchez-Ramirez S."/>
            <person name="Szollosi G.J."/>
            <person name="Szarkandi J.G."/>
            <person name="Papp V."/>
            <person name="Albert L."/>
            <person name="Andreopoulos W."/>
            <person name="Angelini C."/>
            <person name="Antonin V."/>
            <person name="Barry K.W."/>
            <person name="Bougher N.L."/>
            <person name="Buchanan P."/>
            <person name="Buyck B."/>
            <person name="Bense V."/>
            <person name="Catcheside P."/>
            <person name="Chovatia M."/>
            <person name="Cooper J."/>
            <person name="Damon W."/>
            <person name="Desjardin D."/>
            <person name="Finy P."/>
            <person name="Geml J."/>
            <person name="Haridas S."/>
            <person name="Hughes K."/>
            <person name="Justo A."/>
            <person name="Karasinski D."/>
            <person name="Kautmanova I."/>
            <person name="Kiss B."/>
            <person name="Kocsube S."/>
            <person name="Kotiranta H."/>
            <person name="LaButti K.M."/>
            <person name="Lechner B.E."/>
            <person name="Liimatainen K."/>
            <person name="Lipzen A."/>
            <person name="Lukacs Z."/>
            <person name="Mihaltcheva S."/>
            <person name="Morgado L.N."/>
            <person name="Niskanen T."/>
            <person name="Noordeloos M.E."/>
            <person name="Ohm R.A."/>
            <person name="Ortiz-Santana B."/>
            <person name="Ovrebo C."/>
            <person name="Racz N."/>
            <person name="Riley R."/>
            <person name="Savchenko A."/>
            <person name="Shiryaev A."/>
            <person name="Soop K."/>
            <person name="Spirin V."/>
            <person name="Szebenyi C."/>
            <person name="Tomsovsky M."/>
            <person name="Tulloss R.E."/>
            <person name="Uehling J."/>
            <person name="Grigoriev I.V."/>
            <person name="Vagvolgyi C."/>
            <person name="Papp T."/>
            <person name="Martin F.M."/>
            <person name="Miettinen O."/>
            <person name="Hibbett D.S."/>
            <person name="Nagy L.G."/>
        </authorList>
    </citation>
    <scope>NUCLEOTIDE SEQUENCE [LARGE SCALE GENOMIC DNA]</scope>
    <source>
        <strain evidence="1 2">NL-1719</strain>
    </source>
</reference>
<gene>
    <name evidence="1" type="ORF">BDN72DRAFT_965644</name>
</gene>
<proteinExistence type="predicted"/>
<protein>
    <submittedName>
        <fullName evidence="1">Uncharacterized protein</fullName>
    </submittedName>
</protein>
<accession>A0ACD3A4R3</accession>
<name>A0ACD3A4R3_9AGAR</name>